<name>A0A6J0VKQ2_ODOVR</name>
<organism evidence="12 13">
    <name type="scientific">Odocoileus virginianus</name>
    <name type="common">White-tailed deer</name>
    <dbReference type="NCBI Taxonomy" id="9874"/>
    <lineage>
        <taxon>Eukaryota</taxon>
        <taxon>Metazoa</taxon>
        <taxon>Chordata</taxon>
        <taxon>Craniata</taxon>
        <taxon>Vertebrata</taxon>
        <taxon>Euteleostomi</taxon>
        <taxon>Mammalia</taxon>
        <taxon>Eutheria</taxon>
        <taxon>Laurasiatheria</taxon>
        <taxon>Artiodactyla</taxon>
        <taxon>Ruminantia</taxon>
        <taxon>Pecora</taxon>
        <taxon>Cervidae</taxon>
        <taxon>Odocoileinae</taxon>
        <taxon>Odocoileus</taxon>
    </lineage>
</organism>
<feature type="domain" description="C2H2-type" evidence="11">
    <location>
        <begin position="275"/>
        <end position="302"/>
    </location>
</feature>
<evidence type="ECO:0000313" key="13">
    <source>
        <dbReference type="RefSeq" id="XP_020724810.2"/>
    </source>
</evidence>
<dbReference type="InterPro" id="IPR013087">
    <property type="entry name" value="Znf_C2H2_type"/>
</dbReference>
<dbReference type="GeneID" id="110121859"/>
<accession>A0A6J0VKQ2</accession>
<sequence>MPGPCSEGLVQGHDAGDLEEPALCGYLYNTCGQPITTQSRHDTGEVFQTAILGRPKTHEIKHFYFREIQEDMYDFECHCRSGGRNNKGMPITHGGNLTDDRGQQCRKYVEIKSFVNRLGLNMQDKLQIFQTDGIISECNEVMRSVNSSLSLSPLQGISPSVQTNLSNIFGNDFLHPLLLTQDPTAYWKRASKYIECRKSFSHVSALRNHQIIYLDEILHKCDICVKVFSTNSHLAVHQRIHKGEKPHKCDECGKVFSHRTTLANNQRIHTGEKPFKCNECGRSFNCSSNLSRHQIIHIGYKLYKCDVCGSDFSQKSNLIDHQRVHSGEKQSKVGEGYKCNFCGKLFSHSSHLLIRQRIPMGEKPYKCNQCRKDFSEKATPAKHQSN</sequence>
<comment type="subcellular location">
    <subcellularLocation>
        <location evidence="1">Nucleus</location>
    </subcellularLocation>
</comment>
<keyword evidence="3" id="KW-0479">Metal-binding</keyword>
<evidence type="ECO:0000259" key="11">
    <source>
        <dbReference type="PROSITE" id="PS50157"/>
    </source>
</evidence>
<dbReference type="PROSITE" id="PS00028">
    <property type="entry name" value="ZINC_FINGER_C2H2_1"/>
    <property type="match status" value="3"/>
</dbReference>
<dbReference type="PROSITE" id="PS50157">
    <property type="entry name" value="ZINC_FINGER_C2H2_2"/>
    <property type="match status" value="6"/>
</dbReference>
<evidence type="ECO:0000256" key="1">
    <source>
        <dbReference type="ARBA" id="ARBA00004123"/>
    </source>
</evidence>
<comment type="similarity">
    <text evidence="2">Belongs to the krueppel C2H2-type zinc-finger protein family.</text>
</comment>
<evidence type="ECO:0000313" key="12">
    <source>
        <dbReference type="Proteomes" id="UP001652640"/>
    </source>
</evidence>
<feature type="domain" description="C2H2-type" evidence="11">
    <location>
        <begin position="219"/>
        <end position="246"/>
    </location>
</feature>
<dbReference type="Pfam" id="PF00096">
    <property type="entry name" value="zf-C2H2"/>
    <property type="match status" value="4"/>
</dbReference>
<keyword evidence="9" id="KW-0539">Nucleus</keyword>
<evidence type="ECO:0000256" key="8">
    <source>
        <dbReference type="ARBA" id="ARBA00023125"/>
    </source>
</evidence>
<keyword evidence="6" id="KW-0862">Zinc</keyword>
<evidence type="ECO:0000313" key="16">
    <source>
        <dbReference type="RefSeq" id="XP_070320831.1"/>
    </source>
</evidence>
<keyword evidence="8" id="KW-0238">DNA-binding</keyword>
<keyword evidence="5 10" id="KW-0863">Zinc-finger</keyword>
<dbReference type="SMART" id="SM00355">
    <property type="entry name" value="ZnF_C2H2"/>
    <property type="match status" value="4"/>
</dbReference>
<evidence type="ECO:0000256" key="9">
    <source>
        <dbReference type="ARBA" id="ARBA00023242"/>
    </source>
</evidence>
<dbReference type="RefSeq" id="XP_070320830.1">
    <property type="nucleotide sequence ID" value="XM_070464729.1"/>
</dbReference>
<evidence type="ECO:0000256" key="2">
    <source>
        <dbReference type="ARBA" id="ARBA00006991"/>
    </source>
</evidence>
<feature type="domain" description="C2H2-type" evidence="11">
    <location>
        <begin position="303"/>
        <end position="330"/>
    </location>
</feature>
<evidence type="ECO:0000256" key="6">
    <source>
        <dbReference type="ARBA" id="ARBA00022833"/>
    </source>
</evidence>
<evidence type="ECO:0000256" key="7">
    <source>
        <dbReference type="ARBA" id="ARBA00023015"/>
    </source>
</evidence>
<dbReference type="Gene3D" id="3.30.160.60">
    <property type="entry name" value="Classic Zinc Finger"/>
    <property type="match status" value="6"/>
</dbReference>
<dbReference type="PANTHER" id="PTHR24404:SF100">
    <property type="entry name" value="ZINC FINGER PROTEIN 501"/>
    <property type="match status" value="1"/>
</dbReference>
<proteinExistence type="inferred from homology"/>
<keyword evidence="7" id="KW-0804">Transcription</keyword>
<keyword evidence="12" id="KW-1185">Reference proteome</keyword>
<feature type="domain" description="C2H2-type" evidence="11">
    <location>
        <begin position="247"/>
        <end position="274"/>
    </location>
</feature>
<evidence type="ECO:0000256" key="4">
    <source>
        <dbReference type="ARBA" id="ARBA00022737"/>
    </source>
</evidence>
<dbReference type="RefSeq" id="XP_020724811.2">
    <property type="nucleotide sequence ID" value="XM_020869152.2"/>
</dbReference>
<dbReference type="OrthoDB" id="654211at2759"/>
<dbReference type="RefSeq" id="XP_020724810.2">
    <property type="nucleotide sequence ID" value="XM_020869151.2"/>
</dbReference>
<dbReference type="PANTHER" id="PTHR24404">
    <property type="entry name" value="ZINC FINGER PROTEIN"/>
    <property type="match status" value="1"/>
</dbReference>
<gene>
    <name evidence="13 14 15 16" type="primary">LOC110121859</name>
</gene>
<evidence type="ECO:0000313" key="14">
    <source>
        <dbReference type="RefSeq" id="XP_020724811.2"/>
    </source>
</evidence>
<feature type="domain" description="C2H2-type" evidence="11">
    <location>
        <begin position="337"/>
        <end position="364"/>
    </location>
</feature>
<dbReference type="InterPro" id="IPR050589">
    <property type="entry name" value="Ikaros_C2H2-ZF"/>
</dbReference>
<dbReference type="SUPFAM" id="SSF57667">
    <property type="entry name" value="beta-beta-alpha zinc fingers"/>
    <property type="match status" value="4"/>
</dbReference>
<reference evidence="13 14" key="1">
    <citation type="submission" date="2025-05" db="UniProtKB">
        <authorList>
            <consortium name="RefSeq"/>
        </authorList>
    </citation>
    <scope>IDENTIFICATION</scope>
    <source>
        <tissue evidence="13 14">Tongue muscle</tissue>
    </source>
</reference>
<evidence type="ECO:0000313" key="15">
    <source>
        <dbReference type="RefSeq" id="XP_070320830.1"/>
    </source>
</evidence>
<dbReference type="Proteomes" id="UP001652640">
    <property type="component" value="Unplaced"/>
</dbReference>
<evidence type="ECO:0000256" key="3">
    <source>
        <dbReference type="ARBA" id="ARBA00022723"/>
    </source>
</evidence>
<keyword evidence="4" id="KW-0677">Repeat</keyword>
<protein>
    <submittedName>
        <fullName evidence="13 14">Zinc finger protein 415-like</fullName>
    </submittedName>
</protein>
<dbReference type="InterPro" id="IPR036236">
    <property type="entry name" value="Znf_C2H2_sf"/>
</dbReference>
<evidence type="ECO:0000256" key="5">
    <source>
        <dbReference type="ARBA" id="ARBA00022771"/>
    </source>
</evidence>
<evidence type="ECO:0000256" key="10">
    <source>
        <dbReference type="PROSITE-ProRule" id="PRU00042"/>
    </source>
</evidence>
<keyword evidence="7" id="KW-0805">Transcription regulation</keyword>
<feature type="domain" description="C2H2-type" evidence="11">
    <location>
        <begin position="365"/>
        <end position="386"/>
    </location>
</feature>
<dbReference type="RefSeq" id="XP_070320831.1">
    <property type="nucleotide sequence ID" value="XM_070464730.1"/>
</dbReference>